<dbReference type="EMBL" id="JALXKZ020000065">
    <property type="protein sequence ID" value="MCV7630073.1"/>
    <property type="molecule type" value="Genomic_DNA"/>
</dbReference>
<comment type="caution">
    <text evidence="2">The sequence shown here is derived from an EMBL/GenBank/DDBJ whole genome shotgun (WGS) entry which is preliminary data.</text>
</comment>
<name>A0AAP3ANN7_MICLU</name>
<evidence type="ECO:0000313" key="3">
    <source>
        <dbReference type="Proteomes" id="UP001205867"/>
    </source>
</evidence>
<accession>A0AAP3ANN7</accession>
<dbReference type="PANTHER" id="PTHR43441">
    <property type="entry name" value="RIBOSOMAL-PROTEIN-SERINE ACETYLTRANSFERASE"/>
    <property type="match status" value="1"/>
</dbReference>
<dbReference type="Pfam" id="PF13302">
    <property type="entry name" value="Acetyltransf_3"/>
    <property type="match status" value="1"/>
</dbReference>
<feature type="domain" description="N-acetyltransferase" evidence="1">
    <location>
        <begin position="5"/>
        <end position="161"/>
    </location>
</feature>
<dbReference type="AlphaFoldDB" id="A0AAP3ANN7"/>
<dbReference type="GO" id="GO:1990189">
    <property type="term" value="F:protein N-terminal-serine acetyltransferase activity"/>
    <property type="evidence" value="ECO:0007669"/>
    <property type="project" value="TreeGrafter"/>
</dbReference>
<dbReference type="InterPro" id="IPR051908">
    <property type="entry name" value="Ribosomal_N-acetyltransferase"/>
</dbReference>
<dbReference type="PANTHER" id="PTHR43441:SF10">
    <property type="entry name" value="ACETYLTRANSFERASE"/>
    <property type="match status" value="1"/>
</dbReference>
<dbReference type="GO" id="GO:0005737">
    <property type="term" value="C:cytoplasm"/>
    <property type="evidence" value="ECO:0007669"/>
    <property type="project" value="TreeGrafter"/>
</dbReference>
<dbReference type="GO" id="GO:0008999">
    <property type="term" value="F:protein-N-terminal-alanine acetyltransferase activity"/>
    <property type="evidence" value="ECO:0007669"/>
    <property type="project" value="TreeGrafter"/>
</dbReference>
<proteinExistence type="predicted"/>
<evidence type="ECO:0000313" key="2">
    <source>
        <dbReference type="EMBL" id="MCV7630073.1"/>
    </source>
</evidence>
<evidence type="ECO:0000259" key="1">
    <source>
        <dbReference type="PROSITE" id="PS51186"/>
    </source>
</evidence>
<organism evidence="2 3">
    <name type="scientific">Micrococcus luteus</name>
    <name type="common">Micrococcus lysodeikticus</name>
    <dbReference type="NCBI Taxonomy" id="1270"/>
    <lineage>
        <taxon>Bacteria</taxon>
        <taxon>Bacillati</taxon>
        <taxon>Actinomycetota</taxon>
        <taxon>Actinomycetes</taxon>
        <taxon>Micrococcales</taxon>
        <taxon>Micrococcaceae</taxon>
        <taxon>Micrococcus</taxon>
    </lineage>
</organism>
<dbReference type="SUPFAM" id="SSF55729">
    <property type="entry name" value="Acyl-CoA N-acyltransferases (Nat)"/>
    <property type="match status" value="1"/>
</dbReference>
<dbReference type="Proteomes" id="UP001205867">
    <property type="component" value="Unassembled WGS sequence"/>
</dbReference>
<dbReference type="InterPro" id="IPR000182">
    <property type="entry name" value="GNAT_dom"/>
</dbReference>
<sequence>MTERIGLRPLSPDDAPEMAKVLADPALYQYTGGTPPTVEGLTGQYTVQSRGHSTDRTETWINHLVVFETSGKALGYVQATIPVSGQPAEIAWVIGAPWQRNGYASAAAALLLAELADMGVKQVIAHIHPDHGASAAVARRIGMSPTDEVVDGEVRWEGPVTPRG</sequence>
<reference evidence="2" key="1">
    <citation type="submission" date="2023-06" db="EMBL/GenBank/DDBJ databases">
        <title>lsaBGC provides a comprehensive framework for evolutionary analysis of biosynthetic gene clusters within focal taxa.</title>
        <authorList>
            <person name="Salamzade R."/>
            <person name="Sandstrom S."/>
            <person name="Kalan L.R."/>
        </authorList>
    </citation>
    <scope>NUCLEOTIDE SEQUENCE</scope>
    <source>
        <strain evidence="2">P3-SID899</strain>
    </source>
</reference>
<gene>
    <name evidence="2" type="ORF">M3A82_012135</name>
</gene>
<protein>
    <submittedName>
        <fullName evidence="2">GNAT family N-acetyltransferase</fullName>
    </submittedName>
</protein>
<dbReference type="InterPro" id="IPR016181">
    <property type="entry name" value="Acyl_CoA_acyltransferase"/>
</dbReference>
<dbReference type="Gene3D" id="3.40.630.30">
    <property type="match status" value="1"/>
</dbReference>
<dbReference type="PROSITE" id="PS51186">
    <property type="entry name" value="GNAT"/>
    <property type="match status" value="1"/>
</dbReference>